<proteinExistence type="predicted"/>
<evidence type="ECO:0000313" key="1">
    <source>
        <dbReference type="EMBL" id="JAD23839.1"/>
    </source>
</evidence>
<accession>A0A0A8YDA0</accession>
<protein>
    <submittedName>
        <fullName evidence="1">Uncharacterized protein</fullName>
    </submittedName>
</protein>
<name>A0A0A8YDA0_ARUDO</name>
<sequence length="63" mass="7366">MLNLNGMVISTFGHSYLQSYMLIKTYKYRTSLLLPKTASDLFFSLSLIWAVMRCVCVYYPKIM</sequence>
<reference evidence="1" key="2">
    <citation type="journal article" date="2015" name="Data Brief">
        <title>Shoot transcriptome of the giant reed, Arundo donax.</title>
        <authorList>
            <person name="Barrero R.A."/>
            <person name="Guerrero F.D."/>
            <person name="Moolhuijzen P."/>
            <person name="Goolsby J.A."/>
            <person name="Tidwell J."/>
            <person name="Bellgard S.E."/>
            <person name="Bellgard M.I."/>
        </authorList>
    </citation>
    <scope>NUCLEOTIDE SEQUENCE</scope>
    <source>
        <tissue evidence="1">Shoot tissue taken approximately 20 cm above the soil surface</tissue>
    </source>
</reference>
<dbReference type="AlphaFoldDB" id="A0A0A8YDA0"/>
<organism evidence="1">
    <name type="scientific">Arundo donax</name>
    <name type="common">Giant reed</name>
    <name type="synonym">Donax arundinaceus</name>
    <dbReference type="NCBI Taxonomy" id="35708"/>
    <lineage>
        <taxon>Eukaryota</taxon>
        <taxon>Viridiplantae</taxon>
        <taxon>Streptophyta</taxon>
        <taxon>Embryophyta</taxon>
        <taxon>Tracheophyta</taxon>
        <taxon>Spermatophyta</taxon>
        <taxon>Magnoliopsida</taxon>
        <taxon>Liliopsida</taxon>
        <taxon>Poales</taxon>
        <taxon>Poaceae</taxon>
        <taxon>PACMAD clade</taxon>
        <taxon>Arundinoideae</taxon>
        <taxon>Arundineae</taxon>
        <taxon>Arundo</taxon>
    </lineage>
</organism>
<dbReference type="EMBL" id="GBRH01274056">
    <property type="protein sequence ID" value="JAD23839.1"/>
    <property type="molecule type" value="Transcribed_RNA"/>
</dbReference>
<reference evidence="1" key="1">
    <citation type="submission" date="2014-09" db="EMBL/GenBank/DDBJ databases">
        <authorList>
            <person name="Magalhaes I.L.F."/>
            <person name="Oliveira U."/>
            <person name="Santos F.R."/>
            <person name="Vidigal T.H.D.A."/>
            <person name="Brescovit A.D."/>
            <person name="Santos A.J."/>
        </authorList>
    </citation>
    <scope>NUCLEOTIDE SEQUENCE</scope>
    <source>
        <tissue evidence="1">Shoot tissue taken approximately 20 cm above the soil surface</tissue>
    </source>
</reference>